<accession>A0A915J6U0</accession>
<evidence type="ECO:0000313" key="1">
    <source>
        <dbReference type="Proteomes" id="UP000887565"/>
    </source>
</evidence>
<proteinExistence type="predicted"/>
<protein>
    <submittedName>
        <fullName evidence="2">Apolipoprotein B</fullName>
    </submittedName>
</protein>
<dbReference type="WBParaSite" id="nRc.2.0.1.t21453-RA">
    <property type="protein sequence ID" value="nRc.2.0.1.t21453-RA"/>
    <property type="gene ID" value="nRc.2.0.1.g21453"/>
</dbReference>
<evidence type="ECO:0000313" key="2">
    <source>
        <dbReference type="WBParaSite" id="nRc.2.0.1.t21453-RA"/>
    </source>
</evidence>
<keyword evidence="1" id="KW-1185">Reference proteome</keyword>
<dbReference type="AlphaFoldDB" id="A0A915J6U0"/>
<sequence>LHSRYYSGGVDSGINSDVESNNFNYSFRQDNTLTLTYVTSEMVSESRDVFTKARTSTLGVGGQIVSLTTGVYTKLAPSISTIMHQSVKNPISSTGILELVEDRKPNKAAPLGLLDLADESPNYVLQKRGVFSRTNMNVN</sequence>
<dbReference type="Proteomes" id="UP000887565">
    <property type="component" value="Unplaced"/>
</dbReference>
<organism evidence="1 2">
    <name type="scientific">Romanomermis culicivorax</name>
    <name type="common">Nematode worm</name>
    <dbReference type="NCBI Taxonomy" id="13658"/>
    <lineage>
        <taxon>Eukaryota</taxon>
        <taxon>Metazoa</taxon>
        <taxon>Ecdysozoa</taxon>
        <taxon>Nematoda</taxon>
        <taxon>Enoplea</taxon>
        <taxon>Dorylaimia</taxon>
        <taxon>Mermithida</taxon>
        <taxon>Mermithoidea</taxon>
        <taxon>Mermithidae</taxon>
        <taxon>Romanomermis</taxon>
    </lineage>
</organism>
<name>A0A915J6U0_ROMCU</name>
<reference evidence="2" key="1">
    <citation type="submission" date="2022-11" db="UniProtKB">
        <authorList>
            <consortium name="WormBaseParasite"/>
        </authorList>
    </citation>
    <scope>IDENTIFICATION</scope>
</reference>